<gene>
    <name evidence="5" type="ORF">E6K74_00460</name>
    <name evidence="6" type="ORF">E6K77_01105</name>
</gene>
<dbReference type="Proteomes" id="UP000317366">
    <property type="component" value="Unassembled WGS sequence"/>
</dbReference>
<dbReference type="AlphaFoldDB" id="A0A538SY53"/>
<keyword evidence="1" id="KW-0697">Rotamase</keyword>
<feature type="compositionally biased region" description="Basic residues" evidence="2">
    <location>
        <begin position="96"/>
        <end position="107"/>
    </location>
</feature>
<protein>
    <recommendedName>
        <fullName evidence="4">PpiC domain-containing protein</fullName>
    </recommendedName>
</protein>
<evidence type="ECO:0000313" key="5">
    <source>
        <dbReference type="EMBL" id="TMQ56184.1"/>
    </source>
</evidence>
<accession>A0A538SY53</accession>
<evidence type="ECO:0000256" key="3">
    <source>
        <dbReference type="SAM" id="SignalP"/>
    </source>
</evidence>
<dbReference type="GO" id="GO:0003755">
    <property type="term" value="F:peptidyl-prolyl cis-trans isomerase activity"/>
    <property type="evidence" value="ECO:0007669"/>
    <property type="project" value="UniProtKB-KW"/>
</dbReference>
<reference evidence="7 8" key="1">
    <citation type="journal article" date="2019" name="Nat. Microbiol.">
        <title>Mediterranean grassland soil C-N compound turnover is dependent on rainfall and depth, and is mediated by genomically divergent microorganisms.</title>
        <authorList>
            <person name="Diamond S."/>
            <person name="Andeer P.F."/>
            <person name="Li Z."/>
            <person name="Crits-Christoph A."/>
            <person name="Burstein D."/>
            <person name="Anantharaman K."/>
            <person name="Lane K.R."/>
            <person name="Thomas B.C."/>
            <person name="Pan C."/>
            <person name="Northen T.R."/>
            <person name="Banfield J.F."/>
        </authorList>
    </citation>
    <scope>NUCLEOTIDE SEQUENCE [LARGE SCALE GENOMIC DNA]</scope>
    <source>
        <strain evidence="5">WS_4</strain>
        <strain evidence="6">WS_7</strain>
    </source>
</reference>
<dbReference type="Proteomes" id="UP000319829">
    <property type="component" value="Unassembled WGS sequence"/>
</dbReference>
<keyword evidence="3" id="KW-0732">Signal</keyword>
<dbReference type="InterPro" id="IPR046357">
    <property type="entry name" value="PPIase_dom_sf"/>
</dbReference>
<dbReference type="Pfam" id="PF13616">
    <property type="entry name" value="Rotamase_3"/>
    <property type="match status" value="1"/>
</dbReference>
<dbReference type="PROSITE" id="PS50198">
    <property type="entry name" value="PPIC_PPIASE_2"/>
    <property type="match status" value="1"/>
</dbReference>
<sequence>MASRGRLGRTEAPQSPNTRSPRMPYRKLLLSIALTALLALPQSSLAAQSADSTAAAPPSQPDRSSSSADSVQASSSDSTVAKPEAKGRGKGAVSPKKAKKSKTKTKAKATSSGKGTEKTMEAGAKTGTTPVKPEVLPTHVQVQHILIGFSGSVPGKNITRTKDEAKTLAYQILDRARKGENFDELVRQYTDDSPPGIYGMSGIGIAPQSGEFPRDRMVPAFGNVGFSISPGNIGIADFNPQASPFGWHIIKRLK</sequence>
<comment type="caution">
    <text evidence="5">The sequence shown here is derived from an EMBL/GenBank/DDBJ whole genome shotgun (WGS) entry which is preliminary data.</text>
</comment>
<dbReference type="InterPro" id="IPR000297">
    <property type="entry name" value="PPIase_PpiC"/>
</dbReference>
<evidence type="ECO:0000259" key="4">
    <source>
        <dbReference type="PROSITE" id="PS50198"/>
    </source>
</evidence>
<dbReference type="EMBL" id="VBOU01000003">
    <property type="protein sequence ID" value="TMQ56184.1"/>
    <property type="molecule type" value="Genomic_DNA"/>
</dbReference>
<dbReference type="Gene3D" id="3.10.50.40">
    <property type="match status" value="1"/>
</dbReference>
<feature type="compositionally biased region" description="Low complexity" evidence="2">
    <location>
        <begin position="44"/>
        <end position="78"/>
    </location>
</feature>
<evidence type="ECO:0000256" key="1">
    <source>
        <dbReference type="PROSITE-ProRule" id="PRU00278"/>
    </source>
</evidence>
<proteinExistence type="predicted"/>
<dbReference type="SUPFAM" id="SSF54534">
    <property type="entry name" value="FKBP-like"/>
    <property type="match status" value="1"/>
</dbReference>
<feature type="region of interest" description="Disordered" evidence="2">
    <location>
        <begin position="44"/>
        <end position="132"/>
    </location>
</feature>
<evidence type="ECO:0000313" key="6">
    <source>
        <dbReference type="EMBL" id="TMQ66554.1"/>
    </source>
</evidence>
<evidence type="ECO:0000313" key="8">
    <source>
        <dbReference type="Proteomes" id="UP000319829"/>
    </source>
</evidence>
<feature type="chain" id="PRO_5039865652" description="PpiC domain-containing protein" evidence="3">
    <location>
        <begin position="47"/>
        <end position="254"/>
    </location>
</feature>
<evidence type="ECO:0000256" key="2">
    <source>
        <dbReference type="SAM" id="MobiDB-lite"/>
    </source>
</evidence>
<evidence type="ECO:0000313" key="7">
    <source>
        <dbReference type="Proteomes" id="UP000317366"/>
    </source>
</evidence>
<name>A0A538SY53_UNCEI</name>
<feature type="signal peptide" evidence="3">
    <location>
        <begin position="1"/>
        <end position="46"/>
    </location>
</feature>
<dbReference type="EMBL" id="VBOX01000007">
    <property type="protein sequence ID" value="TMQ66554.1"/>
    <property type="molecule type" value="Genomic_DNA"/>
</dbReference>
<keyword evidence="1" id="KW-0413">Isomerase</keyword>
<organism evidence="5 8">
    <name type="scientific">Eiseniibacteriota bacterium</name>
    <dbReference type="NCBI Taxonomy" id="2212470"/>
    <lineage>
        <taxon>Bacteria</taxon>
        <taxon>Candidatus Eiseniibacteriota</taxon>
    </lineage>
</organism>
<feature type="region of interest" description="Disordered" evidence="2">
    <location>
        <begin position="1"/>
        <end position="24"/>
    </location>
</feature>
<feature type="domain" description="PpiC" evidence="4">
    <location>
        <begin position="137"/>
        <end position="254"/>
    </location>
</feature>